<evidence type="ECO:0000313" key="3">
    <source>
        <dbReference type="Proteomes" id="UP000234254"/>
    </source>
</evidence>
<dbReference type="Proteomes" id="UP000234254">
    <property type="component" value="Unassembled WGS sequence"/>
</dbReference>
<keyword evidence="3" id="KW-1185">Reference proteome</keyword>
<name>A0A2I1CVY1_ASPC2</name>
<dbReference type="CDD" id="cd03443">
    <property type="entry name" value="PaaI_thioesterase"/>
    <property type="match status" value="1"/>
</dbReference>
<dbReference type="PANTHER" id="PTHR47260">
    <property type="entry name" value="UPF0644 PROTEIN PB2B4.06"/>
    <property type="match status" value="1"/>
</dbReference>
<dbReference type="RefSeq" id="XP_024690381.1">
    <property type="nucleotide sequence ID" value="XM_024840458.1"/>
</dbReference>
<dbReference type="VEuPathDB" id="FungiDB:P168DRAFT_321357"/>
<evidence type="ECO:0000259" key="1">
    <source>
        <dbReference type="Pfam" id="PF03061"/>
    </source>
</evidence>
<comment type="caution">
    <text evidence="2">The sequence shown here is derived from an EMBL/GenBank/DDBJ whole genome shotgun (WGS) entry which is preliminary data.</text>
</comment>
<dbReference type="AlphaFoldDB" id="A0A2I1CVY1"/>
<dbReference type="Gene3D" id="3.10.129.10">
    <property type="entry name" value="Hotdog Thioesterase"/>
    <property type="match status" value="1"/>
</dbReference>
<feature type="domain" description="Thioesterase" evidence="1">
    <location>
        <begin position="90"/>
        <end position="181"/>
    </location>
</feature>
<dbReference type="EMBL" id="MSFM01000011">
    <property type="protein sequence ID" value="PKY01787.1"/>
    <property type="molecule type" value="Genomic_DNA"/>
</dbReference>
<proteinExistence type="predicted"/>
<evidence type="ECO:0000313" key="2">
    <source>
        <dbReference type="EMBL" id="PKY01787.1"/>
    </source>
</evidence>
<dbReference type="InterPro" id="IPR052061">
    <property type="entry name" value="PTE-AB_protein"/>
</dbReference>
<dbReference type="InterPro" id="IPR029069">
    <property type="entry name" value="HotDog_dom_sf"/>
</dbReference>
<reference evidence="2" key="1">
    <citation type="submission" date="2016-12" db="EMBL/GenBank/DDBJ databases">
        <title>The genomes of Aspergillus section Nigri reveals drivers in fungal speciation.</title>
        <authorList>
            <consortium name="DOE Joint Genome Institute"/>
            <person name="Vesth T.C."/>
            <person name="Nybo J."/>
            <person name="Theobald S."/>
            <person name="Brandl J."/>
            <person name="Frisvad J.C."/>
            <person name="Nielsen K.F."/>
            <person name="Lyhne E.K."/>
            <person name="Kogle M.E."/>
            <person name="Kuo A."/>
            <person name="Riley R."/>
            <person name="Clum A."/>
            <person name="Nolan M."/>
            <person name="Lipzen A."/>
            <person name="Salamov A."/>
            <person name="Henrissat B."/>
            <person name="Wiebenga A."/>
            <person name="De vries R.P."/>
            <person name="Grigoriev I.V."/>
            <person name="Mortensen U.H."/>
            <person name="Andersen M.R."/>
            <person name="Baker S.E."/>
        </authorList>
    </citation>
    <scope>NUCLEOTIDE SEQUENCE</scope>
    <source>
        <strain evidence="2">IBT 28561</strain>
    </source>
</reference>
<dbReference type="InterPro" id="IPR006683">
    <property type="entry name" value="Thioestr_dom"/>
</dbReference>
<dbReference type="GeneID" id="36547982"/>
<dbReference type="OrthoDB" id="506431at2759"/>
<accession>A0A2I1CVY1</accession>
<dbReference type="Pfam" id="PF03061">
    <property type="entry name" value="4HBT"/>
    <property type="match status" value="1"/>
</dbReference>
<dbReference type="SUPFAM" id="SSF54637">
    <property type="entry name" value="Thioesterase/thiol ester dehydrase-isomerase"/>
    <property type="match status" value="1"/>
</dbReference>
<dbReference type="PANTHER" id="PTHR47260:SF3">
    <property type="entry name" value="THIOESTERASE FAMILY PROTEIN (AFU_ORTHOLOGUE AFUA_7G03960)"/>
    <property type="match status" value="1"/>
</dbReference>
<organism evidence="2 3">
    <name type="scientific">Aspergillus campestris (strain IBT 28561)</name>
    <dbReference type="NCBI Taxonomy" id="1392248"/>
    <lineage>
        <taxon>Eukaryota</taxon>
        <taxon>Fungi</taxon>
        <taxon>Dikarya</taxon>
        <taxon>Ascomycota</taxon>
        <taxon>Pezizomycotina</taxon>
        <taxon>Eurotiomycetes</taxon>
        <taxon>Eurotiomycetidae</taxon>
        <taxon>Eurotiales</taxon>
        <taxon>Aspergillaceae</taxon>
        <taxon>Aspergillus</taxon>
        <taxon>Aspergillus subgen. Circumdati</taxon>
    </lineage>
</organism>
<sequence length="196" mass="21334">MAPNQPLESTPWITTLLADQTYVTTPMPSRIPKSSTEDNFFAQTLNTPSTIPACIMQYQRPDLSSGEKPGDVKRLRLFVRLAENITGYPGTLHGGVTASLLDESMGLLLGVRGEVGPAGERSRDGALAEVPVTAYLNTRFKRPVPVPGDVVVNVWLREGGEPSTRKWVVDGDVRDEGGRVLAEGECLYVRVRASKL</sequence>
<gene>
    <name evidence="2" type="ORF">P168DRAFT_321357</name>
</gene>
<protein>
    <recommendedName>
        <fullName evidence="1">Thioesterase domain-containing protein</fullName>
    </recommendedName>
</protein>